<dbReference type="Gene3D" id="3.30.70.20">
    <property type="match status" value="1"/>
</dbReference>
<sequence>MTTLAPHPTPDPTTGSGLRVTVLADRCAGCQECLVRCPTAALALDPETWTVVADETRCVGCRQCQRTCPFSAIVVEGPALVAPRREPGRRHPAPLEGDRSETRRPIATWAEALAEAQRCLDCPDPTCLLGCPAHNDIPAFLRAVRDGDLDRAHQVLRQTTVLPDVCSRVCDQAVQCEGACSWSLAGAPPVAIGALERFVADNAPVPPVRPPEPGDPTADAEGLEVAIVGSGPAAIGAAAELVAAGAQVTVFERDLVPGGLLRWGIPDFTLPDTVARRPWEQLVAAGVTLHLGQAVEPDDLADLAERFDAVIVATGAPEPLRPPVGQGLAGVLDASTFLRAAHDALHQGGGLPFLTGDRQRPADGSARPARVLVLGGGNTAMDVARSARRLGASAVCVDWMDRRFAPVRPDELEEAEQEGVEVRFSTTLESLEGEGGRVRRAILAPTTQRSASERPRVGPGARTVEEVDLVVAAMGYRVPAEVAAAGTGLPLPKVVPDLPDRRWLGSGLVAGGTPAWARHQPVGL</sequence>
<protein>
    <submittedName>
        <fullName evidence="5">FAD-dependent oxidoreductase</fullName>
    </submittedName>
</protein>
<dbReference type="Gene3D" id="3.40.50.720">
    <property type="entry name" value="NAD(P)-binding Rossmann-like Domain"/>
    <property type="match status" value="1"/>
</dbReference>
<dbReference type="PRINTS" id="PR00419">
    <property type="entry name" value="ADXRDTASE"/>
</dbReference>
<reference evidence="5 6" key="1">
    <citation type="submission" date="2024-09" db="EMBL/GenBank/DDBJ databases">
        <authorList>
            <person name="Sun Q."/>
            <person name="Mori K."/>
        </authorList>
    </citation>
    <scope>NUCLEOTIDE SEQUENCE [LARGE SCALE GENOMIC DNA]</scope>
    <source>
        <strain evidence="5 6">JCM 15389</strain>
    </source>
</reference>
<dbReference type="PANTHER" id="PTHR42783">
    <property type="entry name" value="GLUTAMATE SYNTHASE [NADPH] SMALL CHAIN"/>
    <property type="match status" value="1"/>
</dbReference>
<dbReference type="InterPro" id="IPR017900">
    <property type="entry name" value="4Fe4S_Fe_S_CS"/>
</dbReference>
<evidence type="ECO:0000313" key="6">
    <source>
        <dbReference type="Proteomes" id="UP001589788"/>
    </source>
</evidence>
<comment type="caution">
    <text evidence="5">The sequence shown here is derived from an EMBL/GenBank/DDBJ whole genome shotgun (WGS) entry which is preliminary data.</text>
</comment>
<proteinExistence type="predicted"/>
<dbReference type="Pfam" id="PF07992">
    <property type="entry name" value="Pyr_redox_2"/>
    <property type="match status" value="1"/>
</dbReference>
<dbReference type="Pfam" id="PF14691">
    <property type="entry name" value="Fer4_20"/>
    <property type="match status" value="1"/>
</dbReference>
<keyword evidence="1" id="KW-0479">Metal-binding</keyword>
<dbReference type="SUPFAM" id="SSF51971">
    <property type="entry name" value="Nucleotide-binding domain"/>
    <property type="match status" value="1"/>
</dbReference>
<evidence type="ECO:0000259" key="4">
    <source>
        <dbReference type="PROSITE" id="PS51379"/>
    </source>
</evidence>
<dbReference type="PROSITE" id="PS00198">
    <property type="entry name" value="4FE4S_FER_1"/>
    <property type="match status" value="1"/>
</dbReference>
<feature type="non-terminal residue" evidence="5">
    <location>
        <position position="524"/>
    </location>
</feature>
<dbReference type="Gene3D" id="1.10.1060.10">
    <property type="entry name" value="Alpha-helical ferredoxin"/>
    <property type="match status" value="1"/>
</dbReference>
<name>A0ABV6C9C6_9ACTN</name>
<dbReference type="InterPro" id="IPR023753">
    <property type="entry name" value="FAD/NAD-binding_dom"/>
</dbReference>
<dbReference type="InterPro" id="IPR028261">
    <property type="entry name" value="DPD_II"/>
</dbReference>
<dbReference type="PANTHER" id="PTHR42783:SF3">
    <property type="entry name" value="GLUTAMATE SYNTHASE [NADPH] SMALL CHAIN-RELATED"/>
    <property type="match status" value="1"/>
</dbReference>
<evidence type="ECO:0000256" key="2">
    <source>
        <dbReference type="ARBA" id="ARBA00023004"/>
    </source>
</evidence>
<dbReference type="Gene3D" id="3.50.50.60">
    <property type="entry name" value="FAD/NAD(P)-binding domain"/>
    <property type="match status" value="1"/>
</dbReference>
<feature type="domain" description="4Fe-4S ferredoxin-type" evidence="4">
    <location>
        <begin position="18"/>
        <end position="47"/>
    </location>
</feature>
<accession>A0ABV6C9C6</accession>
<organism evidence="5 6">
    <name type="scientific">Aciditerrimonas ferrireducens</name>
    <dbReference type="NCBI Taxonomy" id="667306"/>
    <lineage>
        <taxon>Bacteria</taxon>
        <taxon>Bacillati</taxon>
        <taxon>Actinomycetota</taxon>
        <taxon>Acidimicrobiia</taxon>
        <taxon>Acidimicrobiales</taxon>
        <taxon>Acidimicrobiaceae</taxon>
        <taxon>Aciditerrimonas</taxon>
    </lineage>
</organism>
<keyword evidence="6" id="KW-1185">Reference proteome</keyword>
<dbReference type="SUPFAM" id="SSF54862">
    <property type="entry name" value="4Fe-4S ferredoxins"/>
    <property type="match status" value="1"/>
</dbReference>
<evidence type="ECO:0000256" key="3">
    <source>
        <dbReference type="ARBA" id="ARBA00023014"/>
    </source>
</evidence>
<keyword evidence="2" id="KW-0408">Iron</keyword>
<dbReference type="EMBL" id="JBHLYQ010000167">
    <property type="protein sequence ID" value="MFC0082842.1"/>
    <property type="molecule type" value="Genomic_DNA"/>
</dbReference>
<evidence type="ECO:0000256" key="1">
    <source>
        <dbReference type="ARBA" id="ARBA00022723"/>
    </source>
</evidence>
<dbReference type="Pfam" id="PF12838">
    <property type="entry name" value="Fer4_7"/>
    <property type="match status" value="1"/>
</dbReference>
<dbReference type="Proteomes" id="UP001589788">
    <property type="component" value="Unassembled WGS sequence"/>
</dbReference>
<dbReference type="PROSITE" id="PS51379">
    <property type="entry name" value="4FE4S_FER_2"/>
    <property type="match status" value="2"/>
</dbReference>
<dbReference type="SUPFAM" id="SSF46548">
    <property type="entry name" value="alpha-helical ferredoxin"/>
    <property type="match status" value="1"/>
</dbReference>
<evidence type="ECO:0000313" key="5">
    <source>
        <dbReference type="EMBL" id="MFC0082842.1"/>
    </source>
</evidence>
<dbReference type="InterPro" id="IPR017896">
    <property type="entry name" value="4Fe4S_Fe-S-bd"/>
</dbReference>
<gene>
    <name evidence="5" type="ORF">ACFFRE_11945</name>
</gene>
<dbReference type="InterPro" id="IPR036188">
    <property type="entry name" value="FAD/NAD-bd_sf"/>
</dbReference>
<feature type="domain" description="4Fe-4S ferredoxin-type" evidence="4">
    <location>
        <begin position="49"/>
        <end position="78"/>
    </location>
</feature>
<dbReference type="RefSeq" id="WP_377790509.1">
    <property type="nucleotide sequence ID" value="NZ_JBHLYQ010000167.1"/>
</dbReference>
<dbReference type="InterPro" id="IPR009051">
    <property type="entry name" value="Helical_ferredxn"/>
</dbReference>
<keyword evidence="3" id="KW-0411">Iron-sulfur</keyword>